<dbReference type="SUPFAM" id="SSF47413">
    <property type="entry name" value="lambda repressor-like DNA-binding domains"/>
    <property type="match status" value="1"/>
</dbReference>
<dbReference type="Proteomes" id="UP001154322">
    <property type="component" value="Unassembled WGS sequence"/>
</dbReference>
<dbReference type="RefSeq" id="WP_249724902.1">
    <property type="nucleotide sequence ID" value="NZ_AP031286.1"/>
</dbReference>
<proteinExistence type="predicted"/>
<evidence type="ECO:0000313" key="2">
    <source>
        <dbReference type="EMBL" id="CAH8246075.1"/>
    </source>
</evidence>
<dbReference type="SMART" id="SM00530">
    <property type="entry name" value="HTH_XRE"/>
    <property type="match status" value="1"/>
</dbReference>
<dbReference type="Pfam" id="PF01381">
    <property type="entry name" value="HTH_3"/>
    <property type="match status" value="1"/>
</dbReference>
<accession>A0ABN8U4R3</accession>
<feature type="domain" description="HTH cro/C1-type" evidence="1">
    <location>
        <begin position="8"/>
        <end position="67"/>
    </location>
</feature>
<dbReference type="Gene3D" id="1.10.260.40">
    <property type="entry name" value="lambda repressor-like DNA-binding domains"/>
    <property type="match status" value="1"/>
</dbReference>
<sequence length="218" mass="25581">MNELGEFLRELRGKRSLRDIAALTELSHTYIADIEKGYRRGTNKPIKPTPETLKKLSEAYNYSYFDLMEKAGYLDDLTDEEKHPFFLDSELNEKLRDRFTKLQSLIKRKHVKYDEFFNSMEKIITKEKVKMTISILYSDENFKAFCSKIQQSNSSRFKHSVLEAVESLIQQAEANEPVGMNFYGGSEKYTPDEIEVMEAALKAYREQKKKLMEQIKDK</sequence>
<dbReference type="InterPro" id="IPR010982">
    <property type="entry name" value="Lambda_DNA-bd_dom_sf"/>
</dbReference>
<name>A0ABN8U4R3_9BACL</name>
<evidence type="ECO:0000259" key="1">
    <source>
        <dbReference type="PROSITE" id="PS50943"/>
    </source>
</evidence>
<dbReference type="EMBL" id="CALYLO010000004">
    <property type="protein sequence ID" value="CAH8246075.1"/>
    <property type="molecule type" value="Genomic_DNA"/>
</dbReference>
<protein>
    <submittedName>
        <fullName evidence="2">Helix-turn-helix domain-containing protein</fullName>
    </submittedName>
</protein>
<keyword evidence="3" id="KW-1185">Reference proteome</keyword>
<evidence type="ECO:0000313" key="3">
    <source>
        <dbReference type="Proteomes" id="UP001154322"/>
    </source>
</evidence>
<dbReference type="PROSITE" id="PS50943">
    <property type="entry name" value="HTH_CROC1"/>
    <property type="match status" value="1"/>
</dbReference>
<dbReference type="InterPro" id="IPR001387">
    <property type="entry name" value="Cro/C1-type_HTH"/>
</dbReference>
<gene>
    <name evidence="2" type="ORF">WJ0W_003312</name>
</gene>
<comment type="caution">
    <text evidence="2">The sequence shown here is derived from an EMBL/GenBank/DDBJ whole genome shotgun (WGS) entry which is preliminary data.</text>
</comment>
<organism evidence="2 3">
    <name type="scientific">Paenibacillus melissococcoides</name>
    <dbReference type="NCBI Taxonomy" id="2912268"/>
    <lineage>
        <taxon>Bacteria</taxon>
        <taxon>Bacillati</taxon>
        <taxon>Bacillota</taxon>
        <taxon>Bacilli</taxon>
        <taxon>Bacillales</taxon>
        <taxon>Paenibacillaceae</taxon>
        <taxon>Paenibacillus</taxon>
    </lineage>
</organism>
<reference evidence="2" key="1">
    <citation type="submission" date="2022-06" db="EMBL/GenBank/DDBJ databases">
        <authorList>
            <person name="Dietemann V."/>
            <person name="Ory F."/>
            <person name="Dainat B."/>
            <person name="Oberhansli S."/>
        </authorList>
    </citation>
    <scope>NUCLEOTIDE SEQUENCE</scope>
    <source>
        <strain evidence="2">Ena-SAMPLE-TAB-26-04-2022-14:26:32:270-5432</strain>
    </source>
</reference>